<keyword evidence="7" id="KW-1185">Reference proteome</keyword>
<dbReference type="AlphaFoldDB" id="A0A4D7B1E9"/>
<accession>A0A4D7B1E9</accession>
<organism evidence="6 7">
    <name type="scientific">Phreatobacter stygius</name>
    <dbReference type="NCBI Taxonomy" id="1940610"/>
    <lineage>
        <taxon>Bacteria</taxon>
        <taxon>Pseudomonadati</taxon>
        <taxon>Pseudomonadota</taxon>
        <taxon>Alphaproteobacteria</taxon>
        <taxon>Hyphomicrobiales</taxon>
        <taxon>Phreatobacteraceae</taxon>
        <taxon>Phreatobacter</taxon>
    </lineage>
</organism>
<evidence type="ECO:0000313" key="7">
    <source>
        <dbReference type="Proteomes" id="UP000298781"/>
    </source>
</evidence>
<feature type="domain" description="Leucine-binding protein" evidence="5">
    <location>
        <begin position="31"/>
        <end position="382"/>
    </location>
</feature>
<keyword evidence="3" id="KW-0029">Amino-acid transport</keyword>
<dbReference type="SUPFAM" id="SSF53822">
    <property type="entry name" value="Periplasmic binding protein-like I"/>
    <property type="match status" value="1"/>
</dbReference>
<protein>
    <submittedName>
        <fullName evidence="6">ABC transporter substrate-binding protein</fullName>
    </submittedName>
</protein>
<dbReference type="Pfam" id="PF13458">
    <property type="entry name" value="Peripla_BP_6"/>
    <property type="match status" value="1"/>
</dbReference>
<dbReference type="PANTHER" id="PTHR30483:SF6">
    <property type="entry name" value="PERIPLASMIC BINDING PROTEIN OF ABC TRANSPORTER FOR NATURAL AMINO ACIDS"/>
    <property type="match status" value="1"/>
</dbReference>
<dbReference type="GO" id="GO:0006865">
    <property type="term" value="P:amino acid transport"/>
    <property type="evidence" value="ECO:0007669"/>
    <property type="project" value="UniProtKB-KW"/>
</dbReference>
<dbReference type="KEGG" id="pstg:E8M01_14175"/>
<dbReference type="InterPro" id="IPR028081">
    <property type="entry name" value="Leu-bd"/>
</dbReference>
<gene>
    <name evidence="6" type="ORF">E8M01_14175</name>
</gene>
<feature type="chain" id="PRO_5020578047" evidence="4">
    <location>
        <begin position="23"/>
        <end position="392"/>
    </location>
</feature>
<dbReference type="InterPro" id="IPR028082">
    <property type="entry name" value="Peripla_BP_I"/>
</dbReference>
<name>A0A4D7B1E9_9HYPH</name>
<evidence type="ECO:0000313" key="6">
    <source>
        <dbReference type="EMBL" id="QCI65255.1"/>
    </source>
</evidence>
<dbReference type="Gene3D" id="3.40.50.2300">
    <property type="match status" value="2"/>
</dbReference>
<dbReference type="RefSeq" id="WP_136960703.1">
    <property type="nucleotide sequence ID" value="NZ_CP039690.1"/>
</dbReference>
<keyword evidence="3" id="KW-0813">Transport</keyword>
<evidence type="ECO:0000256" key="4">
    <source>
        <dbReference type="SAM" id="SignalP"/>
    </source>
</evidence>
<dbReference type="Proteomes" id="UP000298781">
    <property type="component" value="Chromosome"/>
</dbReference>
<keyword evidence="2 4" id="KW-0732">Signal</keyword>
<evidence type="ECO:0000256" key="2">
    <source>
        <dbReference type="ARBA" id="ARBA00022729"/>
    </source>
</evidence>
<evidence type="ECO:0000256" key="1">
    <source>
        <dbReference type="ARBA" id="ARBA00010062"/>
    </source>
</evidence>
<proteinExistence type="inferred from homology"/>
<reference evidence="6 7" key="1">
    <citation type="submission" date="2019-04" db="EMBL/GenBank/DDBJ databases">
        <title>Phreatobacter aquaticus sp. nov.</title>
        <authorList>
            <person name="Choi A."/>
        </authorList>
    </citation>
    <scope>NUCLEOTIDE SEQUENCE [LARGE SCALE GENOMIC DNA]</scope>
    <source>
        <strain evidence="6 7">KCTC 52518</strain>
    </source>
</reference>
<dbReference type="InterPro" id="IPR051010">
    <property type="entry name" value="BCAA_transport"/>
</dbReference>
<evidence type="ECO:0000259" key="5">
    <source>
        <dbReference type="Pfam" id="PF13458"/>
    </source>
</evidence>
<dbReference type="OrthoDB" id="9791590at2"/>
<feature type="signal peptide" evidence="4">
    <location>
        <begin position="1"/>
        <end position="22"/>
    </location>
</feature>
<evidence type="ECO:0000256" key="3">
    <source>
        <dbReference type="ARBA" id="ARBA00022970"/>
    </source>
</evidence>
<dbReference type="PANTHER" id="PTHR30483">
    <property type="entry name" value="LEUCINE-SPECIFIC-BINDING PROTEIN"/>
    <property type="match status" value="1"/>
</dbReference>
<comment type="similarity">
    <text evidence="1">Belongs to the leucine-binding protein family.</text>
</comment>
<dbReference type="EMBL" id="CP039690">
    <property type="protein sequence ID" value="QCI65255.1"/>
    <property type="molecule type" value="Genomic_DNA"/>
</dbReference>
<sequence>MQTRRQVLAAGAGFALMSRAQAAGPQELILGYSMAKTGPYVSLAAANEVAVDFAVDEINAAGGINGKRLKVVKFDTGGEPRQAQLAVRQLAEDGKALAIIGPFSSSEVRVAFPAGDRAGITQMSMASSAPSLAKGFRFAFRNTTDEGQVIDQVLAAIKAKGLAAGSSAIAFASDDTVSKSIGITVLPTLLPKHGVPILGSVDFQLNAFDLSPQVSRLAQMKPDIVGLGAPPEGAINLAKELRRQGVSTRVIGGTTIADPDLPARMDGAGETMTIGTTFFRDVDQRTRTFAEDFAKRAKAAGLARTEPNQFDASVYDIVYLYAEAMKLAKVTGDPARAAEERVQIRDALRALKNYPALEGPISFDADGDAIKPVYVIEVKGGKWVLLDKRTAA</sequence>